<feature type="transmembrane region" description="Helical" evidence="6">
    <location>
        <begin position="173"/>
        <end position="194"/>
    </location>
</feature>
<sequence length="475" mass="52708">MKQKQARKDVEILHFISTLYLLRTDTWPQFKQNEYSLRMSNSTTLSSTLRNPHYHPPASEKTSRNHHHQTTTVKSVLCEKHMLVAIFALSSNFLVTMLIVVVNKLLFTETKFPVITLSAAHMIVCVIFTTMCSRLQIFERRKMDNKSVMALVAFLQSSAICLGQASLKMNSVAFFQLTKQMQVPLVAMVEYFFLSRTVSRDKMCLLASMVLGVSIACFNDVQFTSFGAVIAFVGVCATSVEVVLYSWLQQTHRWETLQLLHQTMPFAASGLTLAAVEVDFLQPRGMGAYNFLKNFANMFYIGNNEAVINPEQFGEVGRMKATELAVDQSFFNMFEMSSYACFLFLVSCALGMGVNVSSCFVGGKASALAYAMLGLTKTITVIAIGVLYFDAPPSYRVVFGGLFAVAAIVVYSVVTLREKQQQMMSNINSSSNNNGVEIPDVLLDEIEVGIEPATISPKVSNFNSRGDGSAKKHGF</sequence>
<dbReference type="Proteomes" id="UP000198341">
    <property type="component" value="Chromosome 16"/>
</dbReference>
<dbReference type="GeneID" id="19011339"/>
<dbReference type="OrthoDB" id="5547497at2759"/>
<feature type="transmembrane region" description="Helical" evidence="6">
    <location>
        <begin position="395"/>
        <end position="414"/>
    </location>
</feature>
<keyword evidence="2 6" id="KW-0812">Transmembrane</keyword>
<dbReference type="InterPro" id="IPR050186">
    <property type="entry name" value="TPT_transporter"/>
</dbReference>
<evidence type="ECO:0000259" key="7">
    <source>
        <dbReference type="Pfam" id="PF03151"/>
    </source>
</evidence>
<feature type="transmembrane region" description="Helical" evidence="6">
    <location>
        <begin position="82"/>
        <end position="102"/>
    </location>
</feature>
<keyword evidence="9" id="KW-1185">Reference proteome</keyword>
<dbReference type="Pfam" id="PF03151">
    <property type="entry name" value="TPT"/>
    <property type="match status" value="1"/>
</dbReference>
<feature type="transmembrane region" description="Helical" evidence="6">
    <location>
        <begin position="227"/>
        <end position="247"/>
    </location>
</feature>
<keyword evidence="3 6" id="KW-1133">Transmembrane helix</keyword>
<evidence type="ECO:0000256" key="1">
    <source>
        <dbReference type="ARBA" id="ARBA00004141"/>
    </source>
</evidence>
<evidence type="ECO:0000313" key="8">
    <source>
        <dbReference type="EMBL" id="CCO20212.1"/>
    </source>
</evidence>
<dbReference type="eggNOG" id="KOG1441">
    <property type="taxonomic scope" value="Eukaryota"/>
</dbReference>
<feature type="domain" description="Sugar phosphate transporter" evidence="7">
    <location>
        <begin position="93"/>
        <end position="240"/>
    </location>
</feature>
<dbReference type="InterPro" id="IPR004853">
    <property type="entry name" value="Sugar_P_trans_dom"/>
</dbReference>
<evidence type="ECO:0000256" key="5">
    <source>
        <dbReference type="SAM" id="MobiDB-lite"/>
    </source>
</evidence>
<keyword evidence="4 6" id="KW-0472">Membrane</keyword>
<feature type="transmembrane region" description="Helical" evidence="6">
    <location>
        <begin position="114"/>
        <end position="135"/>
    </location>
</feature>
<accession>K8EPL6</accession>
<evidence type="ECO:0000256" key="3">
    <source>
        <dbReference type="ARBA" id="ARBA00022989"/>
    </source>
</evidence>
<dbReference type="KEGG" id="bpg:Bathy16g00640"/>
<feature type="region of interest" description="Disordered" evidence="5">
    <location>
        <begin position="45"/>
        <end position="67"/>
    </location>
</feature>
<feature type="transmembrane region" description="Helical" evidence="6">
    <location>
        <begin position="336"/>
        <end position="356"/>
    </location>
</feature>
<name>K8EPL6_9CHLO</name>
<proteinExistence type="predicted"/>
<dbReference type="RefSeq" id="XP_007508595.1">
    <property type="nucleotide sequence ID" value="XM_007508533.1"/>
</dbReference>
<comment type="subcellular location">
    <subcellularLocation>
        <location evidence="1">Membrane</location>
        <topology evidence="1">Multi-pass membrane protein</topology>
    </subcellularLocation>
</comment>
<dbReference type="EMBL" id="FO082263">
    <property type="protein sequence ID" value="CCO20212.1"/>
    <property type="molecule type" value="Genomic_DNA"/>
</dbReference>
<evidence type="ECO:0000313" key="9">
    <source>
        <dbReference type="Proteomes" id="UP000198341"/>
    </source>
</evidence>
<gene>
    <name evidence="8" type="ordered locus">Bathy16g00640</name>
</gene>
<evidence type="ECO:0000256" key="6">
    <source>
        <dbReference type="SAM" id="Phobius"/>
    </source>
</evidence>
<feature type="transmembrane region" description="Helical" evidence="6">
    <location>
        <begin position="368"/>
        <end position="389"/>
    </location>
</feature>
<organism evidence="8 9">
    <name type="scientific">Bathycoccus prasinos</name>
    <dbReference type="NCBI Taxonomy" id="41875"/>
    <lineage>
        <taxon>Eukaryota</taxon>
        <taxon>Viridiplantae</taxon>
        <taxon>Chlorophyta</taxon>
        <taxon>Mamiellophyceae</taxon>
        <taxon>Mamiellales</taxon>
        <taxon>Bathycoccaceae</taxon>
        <taxon>Bathycoccus</taxon>
    </lineage>
</organism>
<reference evidence="8 9" key="1">
    <citation type="submission" date="2011-10" db="EMBL/GenBank/DDBJ databases">
        <authorList>
            <person name="Genoscope - CEA"/>
        </authorList>
    </citation>
    <scope>NUCLEOTIDE SEQUENCE [LARGE SCALE GENOMIC DNA]</scope>
    <source>
        <strain evidence="8 9">RCC 1105</strain>
    </source>
</reference>
<feature type="transmembrane region" description="Helical" evidence="6">
    <location>
        <begin position="147"/>
        <end position="167"/>
    </location>
</feature>
<dbReference type="AlphaFoldDB" id="K8EPL6"/>
<protein>
    <recommendedName>
        <fullName evidence="7">Sugar phosphate transporter domain-containing protein</fullName>
    </recommendedName>
</protein>
<dbReference type="PANTHER" id="PTHR11132">
    <property type="entry name" value="SOLUTE CARRIER FAMILY 35"/>
    <property type="match status" value="1"/>
</dbReference>
<evidence type="ECO:0000256" key="4">
    <source>
        <dbReference type="ARBA" id="ARBA00023136"/>
    </source>
</evidence>
<evidence type="ECO:0000256" key="2">
    <source>
        <dbReference type="ARBA" id="ARBA00022692"/>
    </source>
</evidence>
<dbReference type="GO" id="GO:0016020">
    <property type="term" value="C:membrane"/>
    <property type="evidence" value="ECO:0007669"/>
    <property type="project" value="UniProtKB-SubCell"/>
</dbReference>